<dbReference type="AlphaFoldDB" id="A0A2C9CB00"/>
<dbReference type="EMBL" id="LT934425">
    <property type="protein sequence ID" value="SOH03059.1"/>
    <property type="molecule type" value="Genomic_DNA"/>
</dbReference>
<organism evidence="1 2">
    <name type="scientific">Kuenenia stuttgartiensis</name>
    <dbReference type="NCBI Taxonomy" id="174633"/>
    <lineage>
        <taxon>Bacteria</taxon>
        <taxon>Pseudomonadati</taxon>
        <taxon>Planctomycetota</taxon>
        <taxon>Candidatus Brocadiia</taxon>
        <taxon>Candidatus Brocadiales</taxon>
        <taxon>Candidatus Brocadiaceae</taxon>
        <taxon>Candidatus Kuenenia</taxon>
    </lineage>
</organism>
<dbReference type="Gene3D" id="1.20.1440.60">
    <property type="entry name" value="23S rRNA-intervening sequence"/>
    <property type="match status" value="1"/>
</dbReference>
<dbReference type="PANTHER" id="PTHR38471">
    <property type="entry name" value="FOUR HELIX BUNDLE PROTEIN"/>
    <property type="match status" value="1"/>
</dbReference>
<dbReference type="Pfam" id="PF05635">
    <property type="entry name" value="23S_rRNA_IVP"/>
    <property type="match status" value="1"/>
</dbReference>
<keyword evidence="2" id="KW-1185">Reference proteome</keyword>
<gene>
    <name evidence="1" type="ORF">KSMBR1_0545</name>
</gene>
<dbReference type="RefSeq" id="WP_099323946.1">
    <property type="nucleotide sequence ID" value="NZ_LT934425.1"/>
</dbReference>
<dbReference type="CDD" id="cd16377">
    <property type="entry name" value="23S_rRNA_IVP_like"/>
    <property type="match status" value="1"/>
</dbReference>
<dbReference type="OrthoDB" id="276165at2"/>
<protein>
    <submittedName>
        <fullName evidence="1">Uncharacterized protein</fullName>
    </submittedName>
</protein>
<reference evidence="2" key="1">
    <citation type="submission" date="2017-10" db="EMBL/GenBank/DDBJ databases">
        <authorList>
            <person name="Frank J."/>
        </authorList>
    </citation>
    <scope>NUCLEOTIDE SEQUENCE [LARGE SCALE GENOMIC DNA]</scope>
</reference>
<dbReference type="SUPFAM" id="SSF158446">
    <property type="entry name" value="IVS-encoded protein-like"/>
    <property type="match status" value="1"/>
</dbReference>
<dbReference type="PANTHER" id="PTHR38471:SF2">
    <property type="entry name" value="FOUR HELIX BUNDLE PROTEIN"/>
    <property type="match status" value="1"/>
</dbReference>
<dbReference type="KEGG" id="kst:KSMBR1_0545"/>
<dbReference type="Proteomes" id="UP000221734">
    <property type="component" value="Chromosome Kuenenia_stuttgartiensis_MBR1"/>
</dbReference>
<accession>A0A2C9CB00</accession>
<dbReference type="NCBIfam" id="TIGR02436">
    <property type="entry name" value="four helix bundle protein"/>
    <property type="match status" value="1"/>
</dbReference>
<evidence type="ECO:0000313" key="2">
    <source>
        <dbReference type="Proteomes" id="UP000221734"/>
    </source>
</evidence>
<proteinExistence type="predicted"/>
<sequence length="124" mass="14202">MCEIKFSFEDLEVWQKAVDFAVSVIDIAEIMNKNRNHYRLIEQLQSSVTSISANIAEGKGRNSKKEFIQYLYIARGSLFETITFLTIFYKNKWISSSNLNDLRIAGDTIGKQLSSLINSIKKTI</sequence>
<name>A0A2C9CB00_KUEST</name>
<dbReference type="InterPro" id="IPR036583">
    <property type="entry name" value="23S_rRNA_IVS_sf"/>
</dbReference>
<evidence type="ECO:0000313" key="1">
    <source>
        <dbReference type="EMBL" id="SOH03059.1"/>
    </source>
</evidence>
<dbReference type="InterPro" id="IPR012657">
    <property type="entry name" value="23S_rRNA-intervening_sequence"/>
</dbReference>